<sequence>MTQNTKINYDLEDRTTRFSIRIVKLCKSLLKDSVSIPLTTQLIRAGTSIGANYAEANGASSKKDFINKIYLCKKESKETKYWLQIIDKTHPDHKESCRELWREARELTLIFSKIASNTKESKLDKNA</sequence>
<dbReference type="InterPro" id="IPR012657">
    <property type="entry name" value="23S_rRNA-intervening_sequence"/>
</dbReference>
<dbReference type="Proteomes" id="UP000176854">
    <property type="component" value="Unassembled WGS sequence"/>
</dbReference>
<dbReference type="AlphaFoldDB" id="A0A1F5Z9Q3"/>
<proteinExistence type="predicted"/>
<name>A0A1F5Z9Q3_9BACT</name>
<dbReference type="STRING" id="1798373.A2154_04910"/>
<dbReference type="PANTHER" id="PTHR38471">
    <property type="entry name" value="FOUR HELIX BUNDLE PROTEIN"/>
    <property type="match status" value="1"/>
</dbReference>
<comment type="caution">
    <text evidence="1">The sequence shown here is derived from an EMBL/GenBank/DDBJ whole genome shotgun (WGS) entry which is preliminary data.</text>
</comment>
<organism evidence="1 2">
    <name type="scientific">Candidatus Gottesmanbacteria bacterium RBG_16_43_7</name>
    <dbReference type="NCBI Taxonomy" id="1798373"/>
    <lineage>
        <taxon>Bacteria</taxon>
        <taxon>Candidatus Gottesmaniibacteriota</taxon>
    </lineage>
</organism>
<dbReference type="InterPro" id="IPR036583">
    <property type="entry name" value="23S_rRNA_IVS_sf"/>
</dbReference>
<dbReference type="SUPFAM" id="SSF158446">
    <property type="entry name" value="IVS-encoded protein-like"/>
    <property type="match status" value="1"/>
</dbReference>
<evidence type="ECO:0000313" key="1">
    <source>
        <dbReference type="EMBL" id="OGG09083.1"/>
    </source>
</evidence>
<dbReference type="PIRSF" id="PIRSF035652">
    <property type="entry name" value="CHP02436"/>
    <property type="match status" value="1"/>
</dbReference>
<dbReference type="PANTHER" id="PTHR38471:SF2">
    <property type="entry name" value="FOUR HELIX BUNDLE PROTEIN"/>
    <property type="match status" value="1"/>
</dbReference>
<dbReference type="EMBL" id="MFJC01000028">
    <property type="protein sequence ID" value="OGG09083.1"/>
    <property type="molecule type" value="Genomic_DNA"/>
</dbReference>
<evidence type="ECO:0000313" key="2">
    <source>
        <dbReference type="Proteomes" id="UP000176854"/>
    </source>
</evidence>
<accession>A0A1F5Z9Q3</accession>
<protein>
    <submittedName>
        <fullName evidence="1">Four helix bundle protein</fullName>
    </submittedName>
</protein>
<dbReference type="Pfam" id="PF05635">
    <property type="entry name" value="23S_rRNA_IVP"/>
    <property type="match status" value="1"/>
</dbReference>
<reference evidence="1 2" key="1">
    <citation type="journal article" date="2016" name="Nat. Commun.">
        <title>Thousands of microbial genomes shed light on interconnected biogeochemical processes in an aquifer system.</title>
        <authorList>
            <person name="Anantharaman K."/>
            <person name="Brown C.T."/>
            <person name="Hug L.A."/>
            <person name="Sharon I."/>
            <person name="Castelle C.J."/>
            <person name="Probst A.J."/>
            <person name="Thomas B.C."/>
            <person name="Singh A."/>
            <person name="Wilkins M.J."/>
            <person name="Karaoz U."/>
            <person name="Brodie E.L."/>
            <person name="Williams K.H."/>
            <person name="Hubbard S.S."/>
            <person name="Banfield J.F."/>
        </authorList>
    </citation>
    <scope>NUCLEOTIDE SEQUENCE [LARGE SCALE GENOMIC DNA]</scope>
</reference>
<dbReference type="Gene3D" id="1.20.1440.60">
    <property type="entry name" value="23S rRNA-intervening sequence"/>
    <property type="match status" value="1"/>
</dbReference>
<gene>
    <name evidence="1" type="ORF">A2154_04910</name>
</gene>
<dbReference type="NCBIfam" id="TIGR02436">
    <property type="entry name" value="four helix bundle protein"/>
    <property type="match status" value="1"/>
</dbReference>